<gene>
    <name evidence="1" type="ORF">pesp056</name>
</gene>
<protein>
    <submittedName>
        <fullName evidence="1">Ac150-like protein</fullName>
    </submittedName>
</protein>
<dbReference type="EMBL" id="KM009991">
    <property type="protein sequence ID" value="AIE47786.1"/>
    <property type="molecule type" value="Genomic_DNA"/>
</dbReference>
<dbReference type="GeneID" id="20003969"/>
<evidence type="ECO:0000313" key="1">
    <source>
        <dbReference type="EMBL" id="AIE47786.1"/>
    </source>
</evidence>
<dbReference type="RefSeq" id="YP_009049882.1">
    <property type="nucleotide sequence ID" value="NC_024625.1"/>
</dbReference>
<keyword evidence="2" id="KW-1185">Reference proteome</keyword>
<name>A0A068LMM0_9ABAC</name>
<accession>A0A068LMM0</accession>
<organism evidence="1 2">
    <name type="scientific">Peridroma alphabaculovirus</name>
    <dbReference type="NCBI Taxonomy" id="1346829"/>
    <lineage>
        <taxon>Viruses</taxon>
        <taxon>Viruses incertae sedis</taxon>
        <taxon>Naldaviricetes</taxon>
        <taxon>Lefavirales</taxon>
        <taxon>Baculoviridae</taxon>
        <taxon>Alphabaculovirus</taxon>
    </lineage>
</organism>
<proteinExistence type="predicted"/>
<reference evidence="1 2" key="1">
    <citation type="journal article" date="2015" name="Genome Announc.">
        <title>A Distinct Group II Alphabaculovirus Isolated from a Peridroma Species.</title>
        <authorList>
            <person name="Rohrmann G.F."/>
            <person name="Erlandson M.A."/>
            <person name="Theilmann D.A."/>
        </authorList>
    </citation>
    <scope>NUCLEOTIDE SEQUENCE [LARGE SCALE GENOMIC DNA]</scope>
    <source>
        <strain evidence="1">GR_167</strain>
    </source>
</reference>
<sequence>MSPLKWTLVAIVIFFVLVALGFLFNPNDVLRAGPTCDTYHYKRELRRCKHKHEFDFYSQKCVPVGEEGCTAAANPTTITANEMHCGGGKLYQRHPEQPCQVLRNCSTNRPIVAPEGQCLSLVNNSWRYVECFDLPGCRHLDVVHIPTHLPVDAIEANQVVCPFADNARYRHVAFNPCVQAWECEVQRPHSCMGKHMCADASASSLNTLCVPCEQYERCRYRLAYTPLNDIANGITELDDSEEEAKAADLG</sequence>
<dbReference type="OrthoDB" id="17305at10239"/>
<evidence type="ECO:0000313" key="2">
    <source>
        <dbReference type="Proteomes" id="UP000203240"/>
    </source>
</evidence>
<dbReference type="Proteomes" id="UP000203240">
    <property type="component" value="Segment"/>
</dbReference>